<dbReference type="GO" id="GO:0000166">
    <property type="term" value="F:nucleotide binding"/>
    <property type="evidence" value="ECO:0007669"/>
    <property type="project" value="UniProtKB-KW"/>
</dbReference>
<dbReference type="EC" id="3.6.1.-" evidence="6"/>
<comment type="catalytic activity">
    <reaction evidence="4">
        <text>a 5'-end triphospho-ribonucleoside in mRNA + H2O = a 5'-end phospho-ribonucleoside in mRNA + diphosphate + H(+)</text>
        <dbReference type="Rhea" id="RHEA:78683"/>
        <dbReference type="Rhea" id="RHEA-COMP:15692"/>
        <dbReference type="Rhea" id="RHEA-COMP:17164"/>
        <dbReference type="ChEBI" id="CHEBI:15377"/>
        <dbReference type="ChEBI" id="CHEBI:15378"/>
        <dbReference type="ChEBI" id="CHEBI:33019"/>
        <dbReference type="ChEBI" id="CHEBI:138282"/>
        <dbReference type="ChEBI" id="CHEBI:167618"/>
    </reaction>
    <physiologicalReaction direction="left-to-right" evidence="4">
        <dbReference type="Rhea" id="RHEA:78684"/>
    </physiologicalReaction>
</comment>
<dbReference type="Proteomes" id="UP000193920">
    <property type="component" value="Unassembled WGS sequence"/>
</dbReference>
<dbReference type="GO" id="GO:0000956">
    <property type="term" value="P:nuclear-transcribed mRNA catabolic process"/>
    <property type="evidence" value="ECO:0007669"/>
    <property type="project" value="TreeGrafter"/>
</dbReference>
<dbReference type="PANTHER" id="PTHR12395:SF9">
    <property type="entry name" value="DECAPPING AND EXORIBONUCLEASE PROTEIN"/>
    <property type="match status" value="1"/>
</dbReference>
<gene>
    <name evidence="8" type="ORF">LY90DRAFT_665111</name>
</gene>
<dbReference type="STRING" id="1754190.A0A1Y2F1T5"/>
<keyword evidence="6" id="KW-0540">Nuclease</keyword>
<comment type="similarity">
    <text evidence="2 6">Belongs to the DXO/Dom3Z family.</text>
</comment>
<feature type="domain" description="RAI1-like" evidence="7">
    <location>
        <begin position="6"/>
        <end position="345"/>
    </location>
</feature>
<dbReference type="GO" id="GO:0005829">
    <property type="term" value="C:cytosol"/>
    <property type="evidence" value="ECO:0007669"/>
    <property type="project" value="TreeGrafter"/>
</dbReference>
<evidence type="ECO:0000259" key="7">
    <source>
        <dbReference type="Pfam" id="PF08652"/>
    </source>
</evidence>
<proteinExistence type="inferred from homology"/>
<dbReference type="AlphaFoldDB" id="A0A1Y2F1T5"/>
<keyword evidence="6" id="KW-0479">Metal-binding</keyword>
<dbReference type="InterPro" id="IPR013961">
    <property type="entry name" value="RAI1"/>
</dbReference>
<evidence type="ECO:0000256" key="5">
    <source>
        <dbReference type="ARBA" id="ARBA00048124"/>
    </source>
</evidence>
<comment type="catalytic activity">
    <reaction evidence="3">
        <text>a 5'-end (N(7)-methyl 5'-triphosphoguanosine)-ribonucleoside-ribonucleotide in mRNA + H2O = a (N(7)-methyl 5'-triphosphoguanosine)-nucleoside + a 5'-end phospho-ribonucleoside in mRNA + H(+)</text>
        <dbReference type="Rhea" id="RHEA:66928"/>
        <dbReference type="Rhea" id="RHEA-COMP:15692"/>
        <dbReference type="Rhea" id="RHEA-COMP:17313"/>
        <dbReference type="ChEBI" id="CHEBI:15377"/>
        <dbReference type="ChEBI" id="CHEBI:15378"/>
        <dbReference type="ChEBI" id="CHEBI:138282"/>
        <dbReference type="ChEBI" id="CHEBI:172876"/>
        <dbReference type="ChEBI" id="CHEBI:172877"/>
    </reaction>
    <physiologicalReaction direction="left-to-right" evidence="3">
        <dbReference type="Rhea" id="RHEA:66929"/>
    </physiologicalReaction>
</comment>
<dbReference type="InterPro" id="IPR039039">
    <property type="entry name" value="RAI1-like_fam"/>
</dbReference>
<dbReference type="PANTHER" id="PTHR12395">
    <property type="entry name" value="DOM-3 RELATED"/>
    <property type="match status" value="1"/>
</dbReference>
<comment type="function">
    <text evidence="6">Decapping enzyme for NAD-capped RNAs: specifically hydrolyzes the nicotinamide adenine dinucleotide (NAD) cap from a subset of RNAs by removing the entire NAD moiety from the 5'-end of an NAD-capped RNA.</text>
</comment>
<evidence type="ECO:0000313" key="8">
    <source>
        <dbReference type="EMBL" id="ORY77852.1"/>
    </source>
</evidence>
<dbReference type="GO" id="GO:0004518">
    <property type="term" value="F:nuclease activity"/>
    <property type="evidence" value="ECO:0007669"/>
    <property type="project" value="UniProtKB-KW"/>
</dbReference>
<reference evidence="8 9" key="1">
    <citation type="submission" date="2016-08" db="EMBL/GenBank/DDBJ databases">
        <title>A Parts List for Fungal Cellulosomes Revealed by Comparative Genomics.</title>
        <authorList>
            <consortium name="DOE Joint Genome Institute"/>
            <person name="Haitjema C.H."/>
            <person name="Gilmore S.P."/>
            <person name="Henske J.K."/>
            <person name="Solomon K.V."/>
            <person name="De Groot R."/>
            <person name="Kuo A."/>
            <person name="Mondo S.J."/>
            <person name="Salamov A.A."/>
            <person name="Labutti K."/>
            <person name="Zhao Z."/>
            <person name="Chiniquy J."/>
            <person name="Barry K."/>
            <person name="Brewer H.M."/>
            <person name="Purvine S.O."/>
            <person name="Wright A.T."/>
            <person name="Boxma B."/>
            <person name="Van Alen T."/>
            <person name="Hackstein J.H."/>
            <person name="Baker S.E."/>
            <person name="Grigoriev I.V."/>
            <person name="O'Malley M.A."/>
        </authorList>
    </citation>
    <scope>NUCLEOTIDE SEQUENCE [LARGE SCALE GENOMIC DNA]</scope>
    <source>
        <strain evidence="8 9">G1</strain>
    </source>
</reference>
<comment type="catalytic activity">
    <reaction evidence="5">
        <text>a 5'-end NAD(+)-phospho-ribonucleoside in mRNA + H2O = a 5'-end phospho-ribonucleoside in mRNA + NAD(+) + H(+)</text>
        <dbReference type="Rhea" id="RHEA:60880"/>
        <dbReference type="Rhea" id="RHEA-COMP:15692"/>
        <dbReference type="Rhea" id="RHEA-COMP:15698"/>
        <dbReference type="ChEBI" id="CHEBI:15377"/>
        <dbReference type="ChEBI" id="CHEBI:15378"/>
        <dbReference type="ChEBI" id="CHEBI:57540"/>
        <dbReference type="ChEBI" id="CHEBI:138282"/>
        <dbReference type="ChEBI" id="CHEBI:144029"/>
    </reaction>
    <physiologicalReaction direction="left-to-right" evidence="5">
        <dbReference type="Rhea" id="RHEA:60881"/>
    </physiologicalReaction>
</comment>
<evidence type="ECO:0000256" key="1">
    <source>
        <dbReference type="ARBA" id="ARBA00001968"/>
    </source>
</evidence>
<organism evidence="8 9">
    <name type="scientific">Neocallimastix californiae</name>
    <dbReference type="NCBI Taxonomy" id="1754190"/>
    <lineage>
        <taxon>Eukaryota</taxon>
        <taxon>Fungi</taxon>
        <taxon>Fungi incertae sedis</taxon>
        <taxon>Chytridiomycota</taxon>
        <taxon>Chytridiomycota incertae sedis</taxon>
        <taxon>Neocallimastigomycetes</taxon>
        <taxon>Neocallimastigales</taxon>
        <taxon>Neocallimastigaceae</taxon>
        <taxon>Neocallimastix</taxon>
    </lineage>
</organism>
<dbReference type="EMBL" id="MCOG01000018">
    <property type="protein sequence ID" value="ORY77852.1"/>
    <property type="molecule type" value="Genomic_DNA"/>
</dbReference>
<comment type="subcellular location">
    <subcellularLocation>
        <location evidence="6">Nucleus</location>
    </subcellularLocation>
</comment>
<evidence type="ECO:0000256" key="3">
    <source>
        <dbReference type="ARBA" id="ARBA00044676"/>
    </source>
</evidence>
<keyword evidence="9" id="KW-1185">Reference proteome</keyword>
<comment type="cofactor">
    <cofactor evidence="1 6">
        <name>a divalent metal cation</name>
        <dbReference type="ChEBI" id="CHEBI:60240"/>
    </cofactor>
</comment>
<keyword evidence="6" id="KW-0547">Nucleotide-binding</keyword>
<dbReference type="GO" id="GO:0003723">
    <property type="term" value="F:RNA binding"/>
    <property type="evidence" value="ECO:0007669"/>
    <property type="project" value="UniProtKB-KW"/>
</dbReference>
<accession>A0A1Y2F1T5</accession>
<evidence type="ECO:0000256" key="6">
    <source>
        <dbReference type="RuleBase" id="RU367113"/>
    </source>
</evidence>
<evidence type="ECO:0000256" key="2">
    <source>
        <dbReference type="ARBA" id="ARBA00006562"/>
    </source>
</evidence>
<protein>
    <recommendedName>
        <fullName evidence="6">Decapping nuclease</fullName>
        <ecNumber evidence="6">3.6.1.-</ecNumber>
    </recommendedName>
</protein>
<keyword evidence="6" id="KW-0694">RNA-binding</keyword>
<keyword evidence="6" id="KW-0539">Nucleus</keyword>
<dbReference type="GO" id="GO:0110155">
    <property type="term" value="P:NAD-cap decapping"/>
    <property type="evidence" value="ECO:0007669"/>
    <property type="project" value="TreeGrafter"/>
</dbReference>
<dbReference type="Pfam" id="PF08652">
    <property type="entry name" value="RAI1"/>
    <property type="match status" value="1"/>
</dbReference>
<keyword evidence="6" id="KW-0378">Hydrolase</keyword>
<dbReference type="GO" id="GO:0046872">
    <property type="term" value="F:metal ion binding"/>
    <property type="evidence" value="ECO:0007669"/>
    <property type="project" value="UniProtKB-KW"/>
</dbReference>
<dbReference type="OrthoDB" id="5853397at2759"/>
<comment type="caution">
    <text evidence="8">The sequence shown here is derived from an EMBL/GenBank/DDBJ whole genome shotgun (WGS) entry which is preliminary data.</text>
</comment>
<name>A0A1Y2F1T5_9FUNG</name>
<dbReference type="GO" id="GO:0034353">
    <property type="term" value="F:mRNA 5'-diphosphatase activity"/>
    <property type="evidence" value="ECO:0007669"/>
    <property type="project" value="TreeGrafter"/>
</dbReference>
<dbReference type="GO" id="GO:0005634">
    <property type="term" value="C:nucleus"/>
    <property type="evidence" value="ECO:0007669"/>
    <property type="project" value="UniProtKB-SubCell"/>
</dbReference>
<sequence length="347" mass="40684">MNMKYNDLSEGFETFNRKIERPEPLDNILKVLKEKNHMTFKDNNVNCPDILTWRGLIVKIMCLPYLRKSFFKLNACNYNGTIYIQEDPEKKDNIDINDITQQKFCYSGFKFETLSTLSIPPEEVNDSEENKSLLDERIKSIVNNKEEYGIIVQSRLNNLKLIMGAEVDCAERRFSPNEPQKPYLELKTTKVINNSKDESSFERYKLVKFWAQSYLVGIPKIIVAFRDNNLQVKKISTLKTLNIPYIVNKHQRERNKNIRQEQSREVSKDLKKGNNLIMKKYLPEPWNANVCLAFADLFLNWLKNEILIESNPTISYSITFDSEINKNEINIKCNGPNSGFLPDWWIN</sequence>
<evidence type="ECO:0000313" key="9">
    <source>
        <dbReference type="Proteomes" id="UP000193920"/>
    </source>
</evidence>
<evidence type="ECO:0000256" key="4">
    <source>
        <dbReference type="ARBA" id="ARBA00044692"/>
    </source>
</evidence>